<feature type="domain" description="C2H2-type" evidence="12">
    <location>
        <begin position="366"/>
        <end position="394"/>
    </location>
</feature>
<dbReference type="SUPFAM" id="SSF57667">
    <property type="entry name" value="beta-beta-alpha zinc fingers"/>
    <property type="match status" value="3"/>
</dbReference>
<reference evidence="13 14" key="1">
    <citation type="submission" date="2023-08" db="EMBL/GenBank/DDBJ databases">
        <title>A Necator americanus chromosomal reference genome.</title>
        <authorList>
            <person name="Ilik V."/>
            <person name="Petrzelkova K.J."/>
            <person name="Pardy F."/>
            <person name="Fuh T."/>
            <person name="Niatou-Singa F.S."/>
            <person name="Gouil Q."/>
            <person name="Baker L."/>
            <person name="Ritchie M.E."/>
            <person name="Jex A.R."/>
            <person name="Gazzola D."/>
            <person name="Li H."/>
            <person name="Toshio Fujiwara R."/>
            <person name="Zhan B."/>
            <person name="Aroian R.V."/>
            <person name="Pafco B."/>
            <person name="Schwarz E.M."/>
        </authorList>
    </citation>
    <scope>NUCLEOTIDE SEQUENCE [LARGE SCALE GENOMIC DNA]</scope>
    <source>
        <strain evidence="13 14">Aroian</strain>
        <tissue evidence="13">Whole animal</tissue>
    </source>
</reference>
<dbReference type="Gene3D" id="3.30.160.60">
    <property type="entry name" value="Classic Zinc Finger"/>
    <property type="match status" value="4"/>
</dbReference>
<proteinExistence type="inferred from homology"/>
<feature type="compositionally biased region" description="Polar residues" evidence="11">
    <location>
        <begin position="821"/>
        <end position="830"/>
    </location>
</feature>
<feature type="compositionally biased region" description="Basic and acidic residues" evidence="11">
    <location>
        <begin position="182"/>
        <end position="206"/>
    </location>
</feature>
<evidence type="ECO:0000256" key="9">
    <source>
        <dbReference type="ARBA" id="ARBA00023242"/>
    </source>
</evidence>
<evidence type="ECO:0000256" key="11">
    <source>
        <dbReference type="SAM" id="MobiDB-lite"/>
    </source>
</evidence>
<dbReference type="EMBL" id="JAVFWL010000006">
    <property type="protein sequence ID" value="KAK6759756.1"/>
    <property type="molecule type" value="Genomic_DNA"/>
</dbReference>
<feature type="region of interest" description="Disordered" evidence="11">
    <location>
        <begin position="99"/>
        <end position="241"/>
    </location>
</feature>
<evidence type="ECO:0000256" key="2">
    <source>
        <dbReference type="ARBA" id="ARBA00007746"/>
    </source>
</evidence>
<comment type="similarity">
    <text evidence="2">Belongs to the hunchback C2H2-type zinc-finger protein family.</text>
</comment>
<evidence type="ECO:0000259" key="12">
    <source>
        <dbReference type="PROSITE" id="PS50157"/>
    </source>
</evidence>
<keyword evidence="8" id="KW-0238">DNA-binding</keyword>
<keyword evidence="4" id="KW-0479">Metal-binding</keyword>
<evidence type="ECO:0000313" key="13">
    <source>
        <dbReference type="EMBL" id="KAK6759756.1"/>
    </source>
</evidence>
<dbReference type="PANTHER" id="PTHR24392:SF49">
    <property type="entry name" value="PROTEIN HUNCHBACK"/>
    <property type="match status" value="1"/>
</dbReference>
<evidence type="ECO:0000313" key="14">
    <source>
        <dbReference type="Proteomes" id="UP001303046"/>
    </source>
</evidence>
<dbReference type="PROSITE" id="PS00028">
    <property type="entry name" value="ZINC_FINGER_C2H2_1"/>
    <property type="match status" value="3"/>
</dbReference>
<evidence type="ECO:0000256" key="10">
    <source>
        <dbReference type="PROSITE-ProRule" id="PRU00042"/>
    </source>
</evidence>
<feature type="compositionally biased region" description="Basic and acidic residues" evidence="11">
    <location>
        <begin position="803"/>
        <end position="815"/>
    </location>
</feature>
<feature type="domain" description="C2H2-type" evidence="12">
    <location>
        <begin position="605"/>
        <end position="632"/>
    </location>
</feature>
<dbReference type="PROSITE" id="PS50157">
    <property type="entry name" value="ZINC_FINGER_C2H2_2"/>
    <property type="match status" value="3"/>
</dbReference>
<comment type="caution">
    <text evidence="13">The sequence shown here is derived from an EMBL/GenBank/DDBJ whole genome shotgun (WGS) entry which is preliminary data.</text>
</comment>
<evidence type="ECO:0000256" key="4">
    <source>
        <dbReference type="ARBA" id="ARBA00022723"/>
    </source>
</evidence>
<protein>
    <recommendedName>
        <fullName evidence="12">C2H2-type domain-containing protein</fullName>
    </recommendedName>
</protein>
<feature type="domain" description="C2H2-type" evidence="12">
    <location>
        <begin position="577"/>
        <end position="604"/>
    </location>
</feature>
<keyword evidence="9" id="KW-0539">Nucleus</keyword>
<dbReference type="PANTHER" id="PTHR24392">
    <property type="entry name" value="ZINC FINGER PROTEIN"/>
    <property type="match status" value="1"/>
</dbReference>
<accession>A0ABR1EAT2</accession>
<dbReference type="InterPro" id="IPR036236">
    <property type="entry name" value="Znf_C2H2_sf"/>
</dbReference>
<feature type="compositionally biased region" description="Polar residues" evidence="11">
    <location>
        <begin position="853"/>
        <end position="864"/>
    </location>
</feature>
<comment type="subcellular location">
    <subcellularLocation>
        <location evidence="1">Nucleus</location>
    </subcellularLocation>
</comment>
<evidence type="ECO:0000256" key="3">
    <source>
        <dbReference type="ARBA" id="ARBA00022473"/>
    </source>
</evidence>
<feature type="compositionally biased region" description="Polar residues" evidence="11">
    <location>
        <begin position="531"/>
        <end position="544"/>
    </location>
</feature>
<feature type="region of interest" description="Disordered" evidence="11">
    <location>
        <begin position="521"/>
        <end position="545"/>
    </location>
</feature>
<feature type="region of interest" description="Disordered" evidence="11">
    <location>
        <begin position="799"/>
        <end position="891"/>
    </location>
</feature>
<keyword evidence="14" id="KW-1185">Reference proteome</keyword>
<keyword evidence="7" id="KW-0862">Zinc</keyword>
<keyword evidence="3" id="KW-0217">Developmental protein</keyword>
<feature type="region of interest" description="Disordered" evidence="11">
    <location>
        <begin position="255"/>
        <end position="291"/>
    </location>
</feature>
<evidence type="ECO:0000256" key="5">
    <source>
        <dbReference type="ARBA" id="ARBA00022737"/>
    </source>
</evidence>
<dbReference type="SMART" id="SM00355">
    <property type="entry name" value="ZnF_C2H2"/>
    <property type="match status" value="9"/>
</dbReference>
<dbReference type="Pfam" id="PF00096">
    <property type="entry name" value="zf-C2H2"/>
    <property type="match status" value="2"/>
</dbReference>
<dbReference type="InterPro" id="IPR013087">
    <property type="entry name" value="Znf_C2H2_type"/>
</dbReference>
<evidence type="ECO:0000256" key="8">
    <source>
        <dbReference type="ARBA" id="ARBA00023125"/>
    </source>
</evidence>
<evidence type="ECO:0000256" key="1">
    <source>
        <dbReference type="ARBA" id="ARBA00004123"/>
    </source>
</evidence>
<evidence type="ECO:0000256" key="7">
    <source>
        <dbReference type="ARBA" id="ARBA00022833"/>
    </source>
</evidence>
<keyword evidence="5" id="KW-0677">Repeat</keyword>
<organism evidence="13 14">
    <name type="scientific">Necator americanus</name>
    <name type="common">Human hookworm</name>
    <dbReference type="NCBI Taxonomy" id="51031"/>
    <lineage>
        <taxon>Eukaryota</taxon>
        <taxon>Metazoa</taxon>
        <taxon>Ecdysozoa</taxon>
        <taxon>Nematoda</taxon>
        <taxon>Chromadorea</taxon>
        <taxon>Rhabditida</taxon>
        <taxon>Rhabditina</taxon>
        <taxon>Rhabditomorpha</taxon>
        <taxon>Strongyloidea</taxon>
        <taxon>Ancylostomatidae</taxon>
        <taxon>Bunostominae</taxon>
        <taxon>Necator</taxon>
    </lineage>
</organism>
<name>A0ABR1EAT2_NECAM</name>
<sequence length="992" mass="108948">MAQCDDSTQPPSSWTRDPLREQLAHLATHTPIQVARPQEGVPTAFHAMQQGGWRIPFAGFTPSQPQPLFRSTWQQPTSGEWSANNNKINEWKRWSSLEAPPPELARPRPQLLSPHFGSPILPGGQAALPAPRTSDVVKEEETCEPMDQHDFHNLKEEERKSEEHHSASYDASASPSLSGDDDERRLDVEGGDDQHSEEVEVDDSKTTSKLRMQTSTDYETDEGHPEDNDDNQVSTTTTHKEDEASHLLLNFSQQSFTSTSDQSRIQCLPSPTESGKAGDPNIPTTTTHSSTPTLNAGFSASNEQHATVVVSTSDSNPSFCRPPGLGPAAFCTPITGQSAALVCPICGFSCNSKFHYNSHMNTHGDHQCSMCDYTSRTEGRLKKHMRESHTVEEQLAVGLEIKPSTPAPTASANGAISVVTTTSQCSSLADTSSLSTTMASLVDVANMAAAAVAAKQEQKNTLMSALSMDSLVSTTGFLSTIASTGLPSALDQIRAFAENSSLLPDSGTTLANALGVMSQDVAESMDRSPEKLNNSEPRRNSNGKMKQYKCKQCPHISFSKDDQWAHARTHIPVDKQMNCPTCNFVTEYKHHLEYHIRNHIGSKPFQCKKCSYTCVNKSMLNSHMKSHTNVYQFRCMDCTYATKYCHSLKLHLKKYDHRRVPDGMDIGDTSPTQVKPEPLTPYPNFGLKLDAPSPATTLAQTLGLAPIVTSQSLNYASQMLLRQHQMEQMSSLINGLPTLPQPLKCAVCDFHTSSQEELMRHNVNHFLSQPTQSPIVSLYQTLPQMSSFAPPLEGIAEKPVSAEPHEERDSGHVGDDEMEGSTGSTGSPHCSSKGFGDETDHPGRKVKAFKLDQISQRLQGKSPTGSEDSEDKDGEEQHVECCSPALDPPTSSCSTSVVRAIAQPFASLTSDGTLNIFQQAYLAQLNALTAKRDEASWRFQCQHCRMAFQDQALYHIHMGYHGYEHVFKCNRCGHIAPDSLNFNLHLLQASHE</sequence>
<evidence type="ECO:0000256" key="6">
    <source>
        <dbReference type="ARBA" id="ARBA00022771"/>
    </source>
</evidence>
<feature type="compositionally biased region" description="Polar residues" evidence="11">
    <location>
        <begin position="207"/>
        <end position="217"/>
    </location>
</feature>
<keyword evidence="6 10" id="KW-0863">Zinc-finger</keyword>
<feature type="compositionally biased region" description="Basic and acidic residues" evidence="11">
    <location>
        <begin position="135"/>
        <end position="167"/>
    </location>
</feature>
<dbReference type="Proteomes" id="UP001303046">
    <property type="component" value="Unassembled WGS sequence"/>
</dbReference>
<gene>
    <name evidence="13" type="primary">Necator_chrX.g21527</name>
    <name evidence="13" type="ORF">RB195_021366</name>
</gene>